<dbReference type="AlphaFoldDB" id="A0A7K1T4T8"/>
<dbReference type="InterPro" id="IPR036411">
    <property type="entry name" value="TorD-like_sf"/>
</dbReference>
<evidence type="ECO:0000313" key="1">
    <source>
        <dbReference type="EMBL" id="MVN58656.1"/>
    </source>
</evidence>
<protein>
    <recommendedName>
        <fullName evidence="3">Molecular chaperone TorD family protein</fullName>
    </recommendedName>
</protein>
<comment type="caution">
    <text evidence="1">The sequence shown here is derived from an EMBL/GenBank/DDBJ whole genome shotgun (WGS) entry which is preliminary data.</text>
</comment>
<dbReference type="EMBL" id="WPOO01000006">
    <property type="protein sequence ID" value="MVN58656.1"/>
    <property type="molecule type" value="Genomic_DNA"/>
</dbReference>
<proteinExistence type="predicted"/>
<organism evidence="1 2">
    <name type="scientific">Adlercreutzia rubneri</name>
    <dbReference type="NCBI Taxonomy" id="2916441"/>
    <lineage>
        <taxon>Bacteria</taxon>
        <taxon>Bacillati</taxon>
        <taxon>Actinomycetota</taxon>
        <taxon>Coriobacteriia</taxon>
        <taxon>Eggerthellales</taxon>
        <taxon>Eggerthellaceae</taxon>
        <taxon>Adlercreutzia</taxon>
    </lineage>
</organism>
<reference evidence="1 2" key="1">
    <citation type="submission" date="2019-11" db="EMBL/GenBank/DDBJ databases">
        <title>Whole genome shotgun sequencing (WGS) data from Adlercreutzia equolifaciens ResAG-91, Eggerthella lenta MRI-F36, MRI-F37, MRI-F40, ResAG-49, ResAG-88, ResAG-121, ResAG-145, and Gordonibacter sp. ResAG-5, ResAG-26, ResAG-43, ResAG-50, ResAG-59.</title>
        <authorList>
            <person name="Stoll D.A."/>
            <person name="Danylec N."/>
            <person name="Franz C.M.A.P."/>
            <person name="Huch M."/>
        </authorList>
    </citation>
    <scope>NUCLEOTIDE SEQUENCE [LARGE SCALE GENOMIC DNA]</scope>
    <source>
        <strain evidence="1 2">ResAG-91</strain>
    </source>
</reference>
<evidence type="ECO:0008006" key="3">
    <source>
        <dbReference type="Google" id="ProtNLM"/>
    </source>
</evidence>
<name>A0A7K1T4T8_9ACTN</name>
<gene>
    <name evidence="1" type="ORF">GO707_05385</name>
</gene>
<dbReference type="Pfam" id="PF02613">
    <property type="entry name" value="Nitrate_red_del"/>
    <property type="match status" value="1"/>
</dbReference>
<sequence>MGAVPASLQGGFVGAGNMRETIGLADGCELMGALTRFPDSDLALAVTSGLVRDDAIGCARDIVSEHGDGQGDAVEILCEGFGCVGNEEVDALCSALRRAWSLLYVRQGSGVAVFPYESAFIHVRAGVPGEPALFRSALTLRVERTMRESGVLPKDAETEPCDSVWNEWAFLSFLIGSEAKALREGDEESAAFWRDRSADFVCAHVSQWMPDFFKRTAEEVDRLAEAGKIDVVAKRFYDALAAYGHLLLAALNEREGLQQR</sequence>
<evidence type="ECO:0000313" key="2">
    <source>
        <dbReference type="Proteomes" id="UP000488839"/>
    </source>
</evidence>
<accession>A0A7K1T4T8</accession>
<keyword evidence="2" id="KW-1185">Reference proteome</keyword>
<dbReference type="Gene3D" id="1.10.3480.10">
    <property type="entry name" value="TorD-like"/>
    <property type="match status" value="1"/>
</dbReference>
<dbReference type="SUPFAM" id="SSF89155">
    <property type="entry name" value="TorD-like"/>
    <property type="match status" value="1"/>
</dbReference>
<dbReference type="InterPro" id="IPR020945">
    <property type="entry name" value="DMSO/NO3_reduct_chaperone"/>
</dbReference>
<dbReference type="Proteomes" id="UP000488839">
    <property type="component" value="Unassembled WGS sequence"/>
</dbReference>